<dbReference type="EMBL" id="JADEYS010000001">
    <property type="protein sequence ID" value="MBE9395823.1"/>
    <property type="molecule type" value="Genomic_DNA"/>
</dbReference>
<dbReference type="Pfam" id="PF00563">
    <property type="entry name" value="EAL"/>
    <property type="match status" value="1"/>
</dbReference>
<evidence type="ECO:0000259" key="2">
    <source>
        <dbReference type="PROSITE" id="PS50883"/>
    </source>
</evidence>
<evidence type="ECO:0000256" key="1">
    <source>
        <dbReference type="SAM" id="Phobius"/>
    </source>
</evidence>
<comment type="caution">
    <text evidence="3">The sequence shown here is derived from an EMBL/GenBank/DDBJ whole genome shotgun (WGS) entry which is preliminary data.</text>
</comment>
<protein>
    <submittedName>
        <fullName evidence="3">EAL domain-containing protein</fullName>
    </submittedName>
</protein>
<name>A0A8J7JX11_9GAMM</name>
<dbReference type="InterPro" id="IPR050706">
    <property type="entry name" value="Cyclic-di-GMP_PDE-like"/>
</dbReference>
<dbReference type="SMART" id="SM00052">
    <property type="entry name" value="EAL"/>
    <property type="match status" value="1"/>
</dbReference>
<dbReference type="InterPro" id="IPR035919">
    <property type="entry name" value="EAL_sf"/>
</dbReference>
<accession>A0A8J7JX11</accession>
<keyword evidence="1" id="KW-0472">Membrane</keyword>
<dbReference type="PROSITE" id="PS50883">
    <property type="entry name" value="EAL"/>
    <property type="match status" value="1"/>
</dbReference>
<sequence length="553" mass="62004">MAGSDHKGTLKLLLVPALISFVITAAVTAALYTYDLENRKALKRTELAQKAVTLSEHLDQSFTDVNFALIDSAQQPLNCSPQLFRFANEQLMTLPQIAELRYTDAQGNVNCNSWQYYDPPLEIHTPNKHKGLNFSGPLLIDDHPGPGFQLFRDHPQGGKIQAIIRKAWLRNQVKFFHDPLGYMSIIDSDSGVPIVLNGRYALPVGTPENLFPVNIAIGYEGRMDNNREHYTFIQPLLTQPQLSVIISQDLDSLYLGVFGFNTSWISTACGAFVLILLVSYRIQRRLSDPIRQLKSATQRNEFFNLYQPLVCSKTHHIVGCEVLMRWRHPFKGVLPPMTFIPLAEQSGLIKEMTLRQIDQAIRELTPTLRKHPRFKVSINICAAHMLDNSVVSAIIERATFLPGMVVEITEHQVVEHGSEQIQNALHQFQGAGIKIAMDDFGTGYCGLTYLSTLPIDILKADRSFVAALGTDSINADVLSTIFELTQKLGMSAIAEGVEKQEQADMLRQMGFHLQQGWLHGYPMSAPDFNHTVSDGYNHQHAHDPLEENLLLPI</sequence>
<keyword evidence="1" id="KW-1133">Transmembrane helix</keyword>
<dbReference type="CDD" id="cd01948">
    <property type="entry name" value="EAL"/>
    <property type="match status" value="1"/>
</dbReference>
<gene>
    <name evidence="3" type="ORF">IOQ59_00970</name>
</gene>
<feature type="domain" description="EAL" evidence="2">
    <location>
        <begin position="286"/>
        <end position="536"/>
    </location>
</feature>
<organism evidence="3 4">
    <name type="scientific">Pontibacterium sinense</name>
    <dbReference type="NCBI Taxonomy" id="2781979"/>
    <lineage>
        <taxon>Bacteria</taxon>
        <taxon>Pseudomonadati</taxon>
        <taxon>Pseudomonadota</taxon>
        <taxon>Gammaproteobacteria</taxon>
        <taxon>Oceanospirillales</taxon>
        <taxon>Oceanospirillaceae</taxon>
        <taxon>Pontibacterium</taxon>
    </lineage>
</organism>
<evidence type="ECO:0000313" key="4">
    <source>
        <dbReference type="Proteomes" id="UP000640333"/>
    </source>
</evidence>
<dbReference type="InterPro" id="IPR001633">
    <property type="entry name" value="EAL_dom"/>
</dbReference>
<dbReference type="SUPFAM" id="SSF141868">
    <property type="entry name" value="EAL domain-like"/>
    <property type="match status" value="1"/>
</dbReference>
<dbReference type="RefSeq" id="WP_193951381.1">
    <property type="nucleotide sequence ID" value="NZ_JADEYS010000001.1"/>
</dbReference>
<evidence type="ECO:0000313" key="3">
    <source>
        <dbReference type="EMBL" id="MBE9395823.1"/>
    </source>
</evidence>
<keyword evidence="4" id="KW-1185">Reference proteome</keyword>
<dbReference type="AlphaFoldDB" id="A0A8J7JX11"/>
<dbReference type="GO" id="GO:0071111">
    <property type="term" value="F:cyclic-guanylate-specific phosphodiesterase activity"/>
    <property type="evidence" value="ECO:0007669"/>
    <property type="project" value="InterPro"/>
</dbReference>
<keyword evidence="1" id="KW-0812">Transmembrane</keyword>
<dbReference type="PANTHER" id="PTHR33121:SF79">
    <property type="entry name" value="CYCLIC DI-GMP PHOSPHODIESTERASE PDED-RELATED"/>
    <property type="match status" value="1"/>
</dbReference>
<dbReference type="Gene3D" id="3.20.20.450">
    <property type="entry name" value="EAL domain"/>
    <property type="match status" value="1"/>
</dbReference>
<dbReference type="Proteomes" id="UP000640333">
    <property type="component" value="Unassembled WGS sequence"/>
</dbReference>
<reference evidence="3" key="1">
    <citation type="submission" date="2020-10" db="EMBL/GenBank/DDBJ databases">
        <title>Bacterium isolated from coastal waters sediment.</title>
        <authorList>
            <person name="Chen R.-J."/>
            <person name="Lu D.-C."/>
            <person name="Zhu K.-L."/>
            <person name="Du Z.-J."/>
        </authorList>
    </citation>
    <scope>NUCLEOTIDE SEQUENCE</scope>
    <source>
        <strain evidence="3">N1Y112</strain>
    </source>
</reference>
<dbReference type="PANTHER" id="PTHR33121">
    <property type="entry name" value="CYCLIC DI-GMP PHOSPHODIESTERASE PDEF"/>
    <property type="match status" value="1"/>
</dbReference>
<feature type="transmembrane region" description="Helical" evidence="1">
    <location>
        <begin position="12"/>
        <end position="34"/>
    </location>
</feature>
<proteinExistence type="predicted"/>